<sequence length="107" mass="12841">MLFATDLRTFHRHHKELWPIIGLIGAAVTGYIFTAQYMLRTRPDVVWYKGQREDRYPQVLRQPYVHKLIKINERYTPNPALADLYEEMARREKELIKSLQQGPQRMK</sequence>
<evidence type="ECO:0000256" key="1">
    <source>
        <dbReference type="SAM" id="Phobius"/>
    </source>
</evidence>
<evidence type="ECO:0000313" key="3">
    <source>
        <dbReference type="Proteomes" id="UP000327044"/>
    </source>
</evidence>
<dbReference type="Proteomes" id="UP000327044">
    <property type="component" value="Unassembled WGS sequence"/>
</dbReference>
<keyword evidence="1" id="KW-0472">Membrane</keyword>
<dbReference type="InParanoid" id="A0A5N4AXR0"/>
<comment type="caution">
    <text evidence="2">The sequence shown here is derived from an EMBL/GenBank/DDBJ whole genome shotgun (WGS) entry which is preliminary data.</text>
</comment>
<dbReference type="OrthoDB" id="7384592at2759"/>
<keyword evidence="1" id="KW-0812">Transmembrane</keyword>
<keyword evidence="1" id="KW-1133">Transmembrane helix</keyword>
<dbReference type="Pfam" id="PF06522">
    <property type="entry name" value="B12D"/>
    <property type="match status" value="1"/>
</dbReference>
<organism evidence="2 3">
    <name type="scientific">Photinus pyralis</name>
    <name type="common">Common eastern firefly</name>
    <name type="synonym">Lampyris pyralis</name>
    <dbReference type="NCBI Taxonomy" id="7054"/>
    <lineage>
        <taxon>Eukaryota</taxon>
        <taxon>Metazoa</taxon>
        <taxon>Ecdysozoa</taxon>
        <taxon>Arthropoda</taxon>
        <taxon>Hexapoda</taxon>
        <taxon>Insecta</taxon>
        <taxon>Pterygota</taxon>
        <taxon>Neoptera</taxon>
        <taxon>Endopterygota</taxon>
        <taxon>Coleoptera</taxon>
        <taxon>Polyphaga</taxon>
        <taxon>Elateriformia</taxon>
        <taxon>Elateroidea</taxon>
        <taxon>Lampyridae</taxon>
        <taxon>Lampyrinae</taxon>
        <taxon>Photinus</taxon>
    </lineage>
</organism>
<dbReference type="InterPro" id="IPR010530">
    <property type="entry name" value="B12D"/>
</dbReference>
<name>A0A5N4AXR0_PHOPY</name>
<reference evidence="2 3" key="1">
    <citation type="journal article" date="2018" name="Elife">
        <title>Firefly genomes illuminate parallel origins of bioluminescence in beetles.</title>
        <authorList>
            <person name="Fallon T.R."/>
            <person name="Lower S.E."/>
            <person name="Chang C.H."/>
            <person name="Bessho-Uehara M."/>
            <person name="Martin G.J."/>
            <person name="Bewick A.J."/>
            <person name="Behringer M."/>
            <person name="Debat H.J."/>
            <person name="Wong I."/>
            <person name="Day J.C."/>
            <person name="Suvorov A."/>
            <person name="Silva C.J."/>
            <person name="Stanger-Hall K.F."/>
            <person name="Hall D.W."/>
            <person name="Schmitz R.J."/>
            <person name="Nelson D.R."/>
            <person name="Lewis S.M."/>
            <person name="Shigenobu S."/>
            <person name="Bybee S.M."/>
            <person name="Larracuente A.M."/>
            <person name="Oba Y."/>
            <person name="Weng J.K."/>
        </authorList>
    </citation>
    <scope>NUCLEOTIDE SEQUENCE [LARGE SCALE GENOMIC DNA]</scope>
    <source>
        <strain evidence="2">1611_PpyrPB1</strain>
        <tissue evidence="2">Whole body</tissue>
    </source>
</reference>
<protein>
    <submittedName>
        <fullName evidence="2">Uncharacterized protein</fullName>
    </submittedName>
</protein>
<accession>A0A5N4AXR0</accession>
<feature type="transmembrane region" description="Helical" evidence="1">
    <location>
        <begin position="20"/>
        <end position="39"/>
    </location>
</feature>
<gene>
    <name evidence="2" type="ORF">PPYR_04259</name>
</gene>
<proteinExistence type="predicted"/>
<dbReference type="EMBL" id="VVIM01000002">
    <property type="protein sequence ID" value="KAB0802073.1"/>
    <property type="molecule type" value="Genomic_DNA"/>
</dbReference>
<dbReference type="AlphaFoldDB" id="A0A5N4AXR0"/>
<keyword evidence="3" id="KW-1185">Reference proteome</keyword>
<evidence type="ECO:0000313" key="2">
    <source>
        <dbReference type="EMBL" id="KAB0802073.1"/>
    </source>
</evidence>